<reference evidence="3" key="1">
    <citation type="journal article" date="2014" name="Nat. Commun.">
        <title>Genome sequence of mungbean and insights into evolution within Vigna species.</title>
        <authorList>
            <person name="Kang Y.J."/>
            <person name="Kim S.K."/>
            <person name="Kim M.Y."/>
            <person name="Lestari P."/>
            <person name="Kim K.H."/>
            <person name="Ha B.K."/>
            <person name="Jun T.H."/>
            <person name="Hwang W.J."/>
            <person name="Lee T."/>
            <person name="Lee J."/>
            <person name="Shim S."/>
            <person name="Yoon M.Y."/>
            <person name="Jang Y.E."/>
            <person name="Han K.S."/>
            <person name="Taeprayoon P."/>
            <person name="Yoon N."/>
            <person name="Somta P."/>
            <person name="Tanya P."/>
            <person name="Kim K.S."/>
            <person name="Gwag J.G."/>
            <person name="Moon J.K."/>
            <person name="Lee Y.H."/>
            <person name="Park B.S."/>
            <person name="Bombarely A."/>
            <person name="Doyle J.J."/>
            <person name="Jackson S.A."/>
            <person name="Schafleitner R."/>
            <person name="Srinives P."/>
            <person name="Varshney R.K."/>
            <person name="Lee S.H."/>
        </authorList>
    </citation>
    <scope>NUCLEOTIDE SEQUENCE [LARGE SCALE GENOMIC DNA]</scope>
    <source>
        <strain evidence="3">cv. VC1973A</strain>
    </source>
</reference>
<keyword evidence="2" id="KW-1133">Transmembrane helix</keyword>
<evidence type="ECO:0000256" key="2">
    <source>
        <dbReference type="SAM" id="Phobius"/>
    </source>
</evidence>
<dbReference type="RefSeq" id="XP_014513127.2">
    <property type="nucleotide sequence ID" value="XM_014657641.2"/>
</dbReference>
<dbReference type="AlphaFoldDB" id="A0A1S3V4L1"/>
<feature type="transmembrane region" description="Helical" evidence="2">
    <location>
        <begin position="55"/>
        <end position="79"/>
    </location>
</feature>
<dbReference type="GeneID" id="106771644"/>
<gene>
    <name evidence="4" type="primary">LOC106771644</name>
</gene>
<dbReference type="OrthoDB" id="784633at2759"/>
<evidence type="ECO:0000313" key="3">
    <source>
        <dbReference type="Proteomes" id="UP000087766"/>
    </source>
</evidence>
<dbReference type="PANTHER" id="PTHR34054:SF4">
    <property type="entry name" value="PROTEIN, PUTATIVE-RELATED"/>
    <property type="match status" value="1"/>
</dbReference>
<sequence>MSFSPKPSFPITPFWLLQRNNKDPTATTDRTKAGSSRTALSCFSFSLTMMGLSKLGTAIMAVTAFTLVALAAEIVYVLWQRRQRLRPRVRVEPQEASRQCSTSSSPSDDDLDLELEQHVMKWHCLNGPSRVLFTIKEEEREEVESDNGNGNSSSVECNKKKWVSERVAVDEVAIAVAVEELLDETTPFSTPCASPPYYTPYASPSREECRKDENDGCYG</sequence>
<feature type="compositionally biased region" description="Basic and acidic residues" evidence="1">
    <location>
        <begin position="205"/>
        <end position="219"/>
    </location>
</feature>
<dbReference type="STRING" id="3916.A0A1S3V4L1"/>
<feature type="region of interest" description="Disordered" evidence="1">
    <location>
        <begin position="90"/>
        <end position="110"/>
    </location>
</feature>
<dbReference type="PANTHER" id="PTHR34054">
    <property type="entry name" value="EXPRESSED PROTEIN"/>
    <property type="match status" value="1"/>
</dbReference>
<proteinExistence type="predicted"/>
<reference evidence="4" key="2">
    <citation type="submission" date="2025-08" db="UniProtKB">
        <authorList>
            <consortium name="RefSeq"/>
        </authorList>
    </citation>
    <scope>IDENTIFICATION</scope>
    <source>
        <tissue evidence="4">Leaf</tissue>
    </source>
</reference>
<evidence type="ECO:0000256" key="1">
    <source>
        <dbReference type="SAM" id="MobiDB-lite"/>
    </source>
</evidence>
<organism evidence="3 4">
    <name type="scientific">Vigna radiata var. radiata</name>
    <name type="common">Mung bean</name>
    <name type="synonym">Phaseolus aureus</name>
    <dbReference type="NCBI Taxonomy" id="3916"/>
    <lineage>
        <taxon>Eukaryota</taxon>
        <taxon>Viridiplantae</taxon>
        <taxon>Streptophyta</taxon>
        <taxon>Embryophyta</taxon>
        <taxon>Tracheophyta</taxon>
        <taxon>Spermatophyta</taxon>
        <taxon>Magnoliopsida</taxon>
        <taxon>eudicotyledons</taxon>
        <taxon>Gunneridae</taxon>
        <taxon>Pentapetalae</taxon>
        <taxon>rosids</taxon>
        <taxon>fabids</taxon>
        <taxon>Fabales</taxon>
        <taxon>Fabaceae</taxon>
        <taxon>Papilionoideae</taxon>
        <taxon>50 kb inversion clade</taxon>
        <taxon>NPAAA clade</taxon>
        <taxon>indigoferoid/millettioid clade</taxon>
        <taxon>Phaseoleae</taxon>
        <taxon>Vigna</taxon>
    </lineage>
</organism>
<dbReference type="KEGG" id="vra:106771644"/>
<keyword evidence="2" id="KW-0812">Transmembrane</keyword>
<dbReference type="InterPro" id="IPR045884">
    <property type="entry name" value="At5g59350-like"/>
</dbReference>
<evidence type="ECO:0000313" key="4">
    <source>
        <dbReference type="RefSeq" id="XP_014513127.2"/>
    </source>
</evidence>
<protein>
    <submittedName>
        <fullName evidence="4">Uncharacterized protein LOC106771644</fullName>
    </submittedName>
</protein>
<feature type="region of interest" description="Disordered" evidence="1">
    <location>
        <begin position="186"/>
        <end position="219"/>
    </location>
</feature>
<keyword evidence="2" id="KW-0472">Membrane</keyword>
<keyword evidence="3" id="KW-1185">Reference proteome</keyword>
<dbReference type="Proteomes" id="UP000087766">
    <property type="component" value="Chromosome 8"/>
</dbReference>
<accession>A0A1S3V4L1</accession>
<name>A0A1S3V4L1_VIGRR</name>